<keyword evidence="15" id="KW-1185">Reference proteome</keyword>
<dbReference type="WBParaSite" id="HPLM_0001793401-mRNA-1">
    <property type="protein sequence ID" value="HPLM_0001793401-mRNA-1"/>
    <property type="gene ID" value="HPLM_0001793401"/>
</dbReference>
<evidence type="ECO:0000256" key="3">
    <source>
        <dbReference type="ARBA" id="ARBA00022449"/>
    </source>
</evidence>
<name>A0A0N4X0X0_HAEPC</name>
<dbReference type="Pfam" id="PF03160">
    <property type="entry name" value="Calx-beta"/>
    <property type="match status" value="2"/>
</dbReference>
<evidence type="ECO:0000313" key="14">
    <source>
        <dbReference type="EMBL" id="VDO67826.1"/>
    </source>
</evidence>
<dbReference type="Gene3D" id="2.60.40.2030">
    <property type="match status" value="2"/>
</dbReference>
<protein>
    <submittedName>
        <fullName evidence="16">Calx-beta domain-containing protein</fullName>
    </submittedName>
</protein>
<evidence type="ECO:0000256" key="11">
    <source>
        <dbReference type="ARBA" id="ARBA00023136"/>
    </source>
</evidence>
<dbReference type="GO" id="GO:0098703">
    <property type="term" value="P:calcium ion import across plasma membrane"/>
    <property type="evidence" value="ECO:0007669"/>
    <property type="project" value="TreeGrafter"/>
</dbReference>
<accession>A0A0N4X0X0</accession>
<dbReference type="EMBL" id="UZAF01020240">
    <property type="protein sequence ID" value="VDO67826.1"/>
    <property type="molecule type" value="Genomic_DNA"/>
</dbReference>
<keyword evidence="4" id="KW-0109">Calcium transport</keyword>
<evidence type="ECO:0000256" key="5">
    <source>
        <dbReference type="ARBA" id="ARBA00022692"/>
    </source>
</evidence>
<evidence type="ECO:0000256" key="10">
    <source>
        <dbReference type="ARBA" id="ARBA00023065"/>
    </source>
</evidence>
<keyword evidence="7" id="KW-0677">Repeat</keyword>
<keyword evidence="8" id="KW-0106">Calcium</keyword>
<feature type="transmembrane region" description="Helical" evidence="12">
    <location>
        <begin position="193"/>
        <end position="213"/>
    </location>
</feature>
<dbReference type="InterPro" id="IPR003644">
    <property type="entry name" value="Calx_beta"/>
</dbReference>
<gene>
    <name evidence="14" type="ORF">HPLM_LOCUS17926</name>
</gene>
<dbReference type="InterPro" id="IPR051171">
    <property type="entry name" value="CaCA"/>
</dbReference>
<evidence type="ECO:0000256" key="4">
    <source>
        <dbReference type="ARBA" id="ARBA00022568"/>
    </source>
</evidence>
<evidence type="ECO:0000256" key="9">
    <source>
        <dbReference type="ARBA" id="ARBA00022989"/>
    </source>
</evidence>
<evidence type="ECO:0000256" key="1">
    <source>
        <dbReference type="ARBA" id="ARBA00004127"/>
    </source>
</evidence>
<feature type="domain" description="Calx-beta" evidence="13">
    <location>
        <begin position="500"/>
        <end position="590"/>
    </location>
</feature>
<reference evidence="14 15" key="2">
    <citation type="submission" date="2018-11" db="EMBL/GenBank/DDBJ databases">
        <authorList>
            <consortium name="Pathogen Informatics"/>
        </authorList>
    </citation>
    <scope>NUCLEOTIDE SEQUENCE [LARGE SCALE GENOMIC DNA]</scope>
    <source>
        <strain evidence="14 15">MHpl1</strain>
    </source>
</reference>
<dbReference type="InterPro" id="IPR044880">
    <property type="entry name" value="NCX_ion-bd_dom_sf"/>
</dbReference>
<dbReference type="SUPFAM" id="SSF141072">
    <property type="entry name" value="CalX-like"/>
    <property type="match status" value="2"/>
</dbReference>
<dbReference type="Proteomes" id="UP000268014">
    <property type="component" value="Unassembled WGS sequence"/>
</dbReference>
<evidence type="ECO:0000256" key="12">
    <source>
        <dbReference type="SAM" id="Phobius"/>
    </source>
</evidence>
<feature type="transmembrane region" description="Helical" evidence="12">
    <location>
        <begin position="812"/>
        <end position="831"/>
    </location>
</feature>
<evidence type="ECO:0000256" key="2">
    <source>
        <dbReference type="ARBA" id="ARBA00022448"/>
    </source>
</evidence>
<evidence type="ECO:0000259" key="13">
    <source>
        <dbReference type="SMART" id="SM00237"/>
    </source>
</evidence>
<keyword evidence="3" id="KW-0050">Antiport</keyword>
<dbReference type="AlphaFoldDB" id="A0A0N4X0X0"/>
<dbReference type="Gene3D" id="1.20.1420.30">
    <property type="entry name" value="NCX, central ion-binding region"/>
    <property type="match status" value="2"/>
</dbReference>
<organism evidence="16">
    <name type="scientific">Haemonchus placei</name>
    <name type="common">Barber's pole worm</name>
    <dbReference type="NCBI Taxonomy" id="6290"/>
    <lineage>
        <taxon>Eukaryota</taxon>
        <taxon>Metazoa</taxon>
        <taxon>Ecdysozoa</taxon>
        <taxon>Nematoda</taxon>
        <taxon>Chromadorea</taxon>
        <taxon>Rhabditida</taxon>
        <taxon>Rhabditina</taxon>
        <taxon>Rhabditomorpha</taxon>
        <taxon>Strongyloidea</taxon>
        <taxon>Trichostrongylidae</taxon>
        <taxon>Haemonchus</taxon>
    </lineage>
</organism>
<feature type="transmembrane region" description="Helical" evidence="12">
    <location>
        <begin position="158"/>
        <end position="187"/>
    </location>
</feature>
<dbReference type="GO" id="GO:0042383">
    <property type="term" value="C:sarcolemma"/>
    <property type="evidence" value="ECO:0007669"/>
    <property type="project" value="TreeGrafter"/>
</dbReference>
<feature type="transmembrane region" description="Helical" evidence="12">
    <location>
        <begin position="126"/>
        <end position="146"/>
    </location>
</feature>
<dbReference type="InterPro" id="IPR038081">
    <property type="entry name" value="CalX-like_sf"/>
</dbReference>
<dbReference type="PANTHER" id="PTHR11878">
    <property type="entry name" value="SODIUM/CALCIUM EXCHANGER"/>
    <property type="match status" value="1"/>
</dbReference>
<dbReference type="GO" id="GO:0007154">
    <property type="term" value="P:cell communication"/>
    <property type="evidence" value="ECO:0007669"/>
    <property type="project" value="InterPro"/>
</dbReference>
<sequence>MLNQSLVCKDGLLIPALSVTPGHAALYLIGLLYSFLGISIAADVFMCSIEHITSATRKVKKTRDKGVLMVGNLPDEDEYEEVKIWNPTVANLTLMALGSSAPEILLSIIEIVGHGFHSGELGPGTIVGSAAFNLFCISAICVMAVASPNVKRIQMFKVFIVTAFFGTFAYIWLLVVSFTSSILILISPDVVEIWEAAATLVFFIVLVVVAYCADVQIWNKGKKVNLEDELEMADQKKPIENLDTNIKRYASQLSLQPDGTKIIGDLPTPPKEFLRSLSRDIARTYPSLTMDDHAKILAYRLNKSTPKDRLFYRIRAARILSSGLKKSDIEREVEQELLKFGGLTMPDERKKPTVEFAARVYAIEPSDKKVTLTRISVFQIVRHGSYDTDITLNYCTQSGVAKKHLHFLPKSETIRMTAHEKTRNVTVDLVEEADWRPNHVFYVNLKIQDQPENDKTKLGSCDVARVRFPDDTVSLMGGAAMEFVKANYVSQYSSRNDDHAKAELWKRAAATRLAIEPRPVVAKENCGWVRLFVTRRGKRHSGDNVVIYETTDVTAQANHDYTPEYEKYIDIEIIDDKHDEKDETFNVELVSVEGEGEVAIGRNRRTVVTIVSDDNALMNLINVHKLTSHYMRKLSTYKSSWMDQIREAMSVNAGDTAHATFTECMLHDAITAITLVALGTSLPDTFASKIAAENDDTADNAVGNVTGSNSVNVFLGLGLPWLVASIYWASKGESFAVPAADLGFRLKGIGRSVCVTYLQKNWTCIYKLQSLFSFSVTVFMCCSVVFLVVLMLRRTSAIFGRGELGGPVGPKFASGLFFVLLWLVYVALSIWNTYRN</sequence>
<dbReference type="GO" id="GO:0012505">
    <property type="term" value="C:endomembrane system"/>
    <property type="evidence" value="ECO:0007669"/>
    <property type="project" value="UniProtKB-SubCell"/>
</dbReference>
<dbReference type="PANTHER" id="PTHR11878:SF76">
    <property type="entry name" value="CALX-BETA DOMAIN-CONTAINING PROTEIN"/>
    <property type="match status" value="1"/>
</dbReference>
<evidence type="ECO:0000313" key="16">
    <source>
        <dbReference type="WBParaSite" id="HPLM_0001793401-mRNA-1"/>
    </source>
</evidence>
<reference evidence="16" key="1">
    <citation type="submission" date="2017-02" db="UniProtKB">
        <authorList>
            <consortium name="WormBaseParasite"/>
        </authorList>
    </citation>
    <scope>IDENTIFICATION</scope>
</reference>
<dbReference type="OMA" id="CMVGLKD"/>
<keyword evidence="5 12" id="KW-0812">Transmembrane</keyword>
<dbReference type="Pfam" id="PF01699">
    <property type="entry name" value="Na_Ca_ex"/>
    <property type="match status" value="2"/>
</dbReference>
<feature type="transmembrane region" description="Helical" evidence="12">
    <location>
        <begin position="771"/>
        <end position="792"/>
    </location>
</feature>
<dbReference type="SMART" id="SM00237">
    <property type="entry name" value="Calx_beta"/>
    <property type="match status" value="1"/>
</dbReference>
<dbReference type="InterPro" id="IPR004837">
    <property type="entry name" value="NaCa_Exmemb"/>
</dbReference>
<keyword evidence="2" id="KW-0813">Transport</keyword>
<dbReference type="GO" id="GO:0005432">
    <property type="term" value="F:calcium:sodium antiporter activity"/>
    <property type="evidence" value="ECO:0007669"/>
    <property type="project" value="TreeGrafter"/>
</dbReference>
<keyword evidence="11 12" id="KW-0472">Membrane</keyword>
<evidence type="ECO:0000256" key="7">
    <source>
        <dbReference type="ARBA" id="ARBA00022737"/>
    </source>
</evidence>
<keyword evidence="9 12" id="KW-1133">Transmembrane helix</keyword>
<evidence type="ECO:0000256" key="6">
    <source>
        <dbReference type="ARBA" id="ARBA00022729"/>
    </source>
</evidence>
<dbReference type="OrthoDB" id="418484at2759"/>
<evidence type="ECO:0000256" key="8">
    <source>
        <dbReference type="ARBA" id="ARBA00022837"/>
    </source>
</evidence>
<dbReference type="GO" id="GO:0098794">
    <property type="term" value="C:postsynapse"/>
    <property type="evidence" value="ECO:0007669"/>
    <property type="project" value="TreeGrafter"/>
</dbReference>
<dbReference type="GO" id="GO:0030424">
    <property type="term" value="C:axon"/>
    <property type="evidence" value="ECO:0007669"/>
    <property type="project" value="TreeGrafter"/>
</dbReference>
<feature type="transmembrane region" description="Helical" evidence="12">
    <location>
        <begin position="12"/>
        <end position="36"/>
    </location>
</feature>
<dbReference type="STRING" id="6290.A0A0N4X0X0"/>
<keyword evidence="6" id="KW-0732">Signal</keyword>
<evidence type="ECO:0000313" key="15">
    <source>
        <dbReference type="Proteomes" id="UP000268014"/>
    </source>
</evidence>
<comment type="subcellular location">
    <subcellularLocation>
        <location evidence="1">Endomembrane system</location>
        <topology evidence="1">Multi-pass membrane protein</topology>
    </subcellularLocation>
</comment>
<proteinExistence type="predicted"/>
<keyword evidence="10" id="KW-0406">Ion transport</keyword>